<keyword evidence="7" id="KW-0472">Membrane</keyword>
<sequence length="597" mass="66288">MAVASRTGQAEKGIKVFKTHSPGWLITLLLLPLAASAEEAATVAVEVEAIQGELPASLEQNIRAHLAIERLSGEPAPMSSRLQYLHRQAQEQIEAALQPYGYYQPRVESELTKTPEQWVARYRVDPGEPVRLDAVDLNVTGEAQSDPVMKALESSETLVPGAVLEHAAYEAHKSRMRSLAAERGYYEADFGRQQLRIDPQRRQADIELRLDSGPRYRIGEVRFGESPVETSLLQRYQPFQTGDPVTSTRLLDLQRYLVESEYFSRVEVQPLWDEAVDHVVPVDVALEPNKRTAYKFGVGYGTDTGARMSARQHRRWVNRYGHSWDALLRLSEVDSTVVLQYNIPGEVPYTDKYGVRASWESEQTDTTDSELTAIGGFWQKQLGAWQQILALDWEQERFVLDGEQSETNFLIPGASWSTTHTDNPLNPSRGYRFSLELKAASDALLSDADFVQGLVSAKHVLTLTDRLRLLSRADVGATAMENFDIMPSSHRFFAGGDSSVRGYGYKELGPEGDNGDVVGGRNLLVASAEVDYLVADSWRVAAFYDTGNAIDSATEALKNGAGLGVRYLSPIGPIRLDLAVPLDDDGFRIHFTLGPDL</sequence>
<keyword evidence="6" id="KW-0732">Signal</keyword>
<dbReference type="EMBL" id="BMLT01000011">
    <property type="protein sequence ID" value="GGO86662.1"/>
    <property type="molecule type" value="Genomic_DNA"/>
</dbReference>
<evidence type="ECO:0000256" key="3">
    <source>
        <dbReference type="ARBA" id="ARBA00015419"/>
    </source>
</evidence>
<feature type="domain" description="Bacterial surface antigen (D15)" evidence="11">
    <location>
        <begin position="412"/>
        <end position="594"/>
    </location>
</feature>
<evidence type="ECO:0000259" key="11">
    <source>
        <dbReference type="Pfam" id="PF01103"/>
    </source>
</evidence>
<dbReference type="GO" id="GO:0097347">
    <property type="term" value="C:TAM protein secretion complex"/>
    <property type="evidence" value="ECO:0007669"/>
    <property type="project" value="TreeGrafter"/>
</dbReference>
<dbReference type="GO" id="GO:0009279">
    <property type="term" value="C:cell outer membrane"/>
    <property type="evidence" value="ECO:0007669"/>
    <property type="project" value="UniProtKB-SubCell"/>
</dbReference>
<dbReference type="PANTHER" id="PTHR12815:SF47">
    <property type="entry name" value="TRANSLOCATION AND ASSEMBLY MODULE SUBUNIT TAMA"/>
    <property type="match status" value="1"/>
</dbReference>
<dbReference type="Pfam" id="PF17243">
    <property type="entry name" value="POTRA_TamA_1"/>
    <property type="match status" value="1"/>
</dbReference>
<evidence type="ECO:0000256" key="2">
    <source>
        <dbReference type="ARBA" id="ARBA00010248"/>
    </source>
</evidence>
<comment type="similarity">
    <text evidence="2">Belongs to the TamA family.</text>
</comment>
<evidence type="ECO:0000313" key="13">
    <source>
        <dbReference type="EMBL" id="GGO86662.1"/>
    </source>
</evidence>
<keyword evidence="4" id="KW-1134">Transmembrane beta strand</keyword>
<dbReference type="InterPro" id="IPR000184">
    <property type="entry name" value="Bac_surfAg_D15"/>
</dbReference>
<evidence type="ECO:0000256" key="10">
    <source>
        <dbReference type="ARBA" id="ARBA00093548"/>
    </source>
</evidence>
<dbReference type="AlphaFoldDB" id="A0A917ZND9"/>
<keyword evidence="14" id="KW-1185">Reference proteome</keyword>
<name>A0A917ZND9_9GAMM</name>
<evidence type="ECO:0000256" key="8">
    <source>
        <dbReference type="ARBA" id="ARBA00023237"/>
    </source>
</evidence>
<proteinExistence type="inferred from homology"/>
<feature type="domain" description="TamA POTRA" evidence="12">
    <location>
        <begin position="50"/>
        <end position="126"/>
    </location>
</feature>
<evidence type="ECO:0000256" key="4">
    <source>
        <dbReference type="ARBA" id="ARBA00022452"/>
    </source>
</evidence>
<keyword evidence="8" id="KW-0998">Cell outer membrane</keyword>
<evidence type="ECO:0000256" key="6">
    <source>
        <dbReference type="ARBA" id="ARBA00022729"/>
    </source>
</evidence>
<protein>
    <recommendedName>
        <fullName evidence="3">Translocation and assembly module subunit TamA</fullName>
    </recommendedName>
    <alternativeName>
        <fullName evidence="9">Autotransporter assembly factor TamA</fullName>
    </alternativeName>
</protein>
<evidence type="ECO:0000256" key="1">
    <source>
        <dbReference type="ARBA" id="ARBA00004442"/>
    </source>
</evidence>
<evidence type="ECO:0000256" key="9">
    <source>
        <dbReference type="ARBA" id="ARBA00033063"/>
    </source>
</evidence>
<organism evidence="13 14">
    <name type="scientific">Marinobacterium nitratireducens</name>
    <dbReference type="NCBI Taxonomy" id="518897"/>
    <lineage>
        <taxon>Bacteria</taxon>
        <taxon>Pseudomonadati</taxon>
        <taxon>Pseudomonadota</taxon>
        <taxon>Gammaproteobacteria</taxon>
        <taxon>Oceanospirillales</taxon>
        <taxon>Oceanospirillaceae</taxon>
        <taxon>Marinobacterium</taxon>
    </lineage>
</organism>
<dbReference type="InterPro" id="IPR035243">
    <property type="entry name" value="TamA_POTRA_Dom_1"/>
</dbReference>
<evidence type="ECO:0000256" key="5">
    <source>
        <dbReference type="ARBA" id="ARBA00022692"/>
    </source>
</evidence>
<comment type="subunit">
    <text evidence="10">Interacts with TamB to form the translocation and assembly module (TAM).</text>
</comment>
<comment type="caution">
    <text evidence="13">The sequence shown here is derived from an EMBL/GenBank/DDBJ whole genome shotgun (WGS) entry which is preliminary data.</text>
</comment>
<accession>A0A917ZND9</accession>
<evidence type="ECO:0000256" key="7">
    <source>
        <dbReference type="ARBA" id="ARBA00023136"/>
    </source>
</evidence>
<dbReference type="PANTHER" id="PTHR12815">
    <property type="entry name" value="SORTING AND ASSEMBLY MACHINERY SAMM50 PROTEIN FAMILY MEMBER"/>
    <property type="match status" value="1"/>
</dbReference>
<evidence type="ECO:0000259" key="12">
    <source>
        <dbReference type="Pfam" id="PF17243"/>
    </source>
</evidence>
<comment type="subcellular location">
    <subcellularLocation>
        <location evidence="1">Cell outer membrane</location>
    </subcellularLocation>
</comment>
<reference evidence="13 14" key="1">
    <citation type="journal article" date="2014" name="Int. J. Syst. Evol. Microbiol.">
        <title>Complete genome sequence of Corynebacterium casei LMG S-19264T (=DSM 44701T), isolated from a smear-ripened cheese.</title>
        <authorList>
            <consortium name="US DOE Joint Genome Institute (JGI-PGF)"/>
            <person name="Walter F."/>
            <person name="Albersmeier A."/>
            <person name="Kalinowski J."/>
            <person name="Ruckert C."/>
        </authorList>
    </citation>
    <scope>NUCLEOTIDE SEQUENCE [LARGE SCALE GENOMIC DNA]</scope>
    <source>
        <strain evidence="13 14">CGMCC 1.7286</strain>
    </source>
</reference>
<dbReference type="InterPro" id="IPR039910">
    <property type="entry name" value="D15-like"/>
</dbReference>
<dbReference type="Gene3D" id="2.40.160.50">
    <property type="entry name" value="membrane protein fhac: a member of the omp85/tpsb transporter family"/>
    <property type="match status" value="1"/>
</dbReference>
<dbReference type="Gene3D" id="3.10.20.310">
    <property type="entry name" value="membrane protein fhac"/>
    <property type="match status" value="3"/>
</dbReference>
<keyword evidence="5" id="KW-0812">Transmembrane</keyword>
<gene>
    <name evidence="13" type="ORF">GCM10011348_38000</name>
</gene>
<dbReference type="Proteomes" id="UP000599578">
    <property type="component" value="Unassembled WGS sequence"/>
</dbReference>
<dbReference type="GO" id="GO:0009306">
    <property type="term" value="P:protein secretion"/>
    <property type="evidence" value="ECO:0007669"/>
    <property type="project" value="TreeGrafter"/>
</dbReference>
<evidence type="ECO:0000313" key="14">
    <source>
        <dbReference type="Proteomes" id="UP000599578"/>
    </source>
</evidence>
<dbReference type="Pfam" id="PF01103">
    <property type="entry name" value="Omp85"/>
    <property type="match status" value="1"/>
</dbReference>